<feature type="region of interest" description="Disordered" evidence="1">
    <location>
        <begin position="40"/>
        <end position="67"/>
    </location>
</feature>
<dbReference type="EMBL" id="JBHUML010000006">
    <property type="protein sequence ID" value="MFD2707016.1"/>
    <property type="molecule type" value="Genomic_DNA"/>
</dbReference>
<accession>A0ABW5T4S4</accession>
<gene>
    <name evidence="2" type="ORF">ACFSUB_16290</name>
</gene>
<dbReference type="RefSeq" id="WP_380714339.1">
    <property type="nucleotide sequence ID" value="NZ_JBHUML010000006.1"/>
</dbReference>
<dbReference type="Proteomes" id="UP001597520">
    <property type="component" value="Unassembled WGS sequence"/>
</dbReference>
<name>A0ABW5T4S4_9BACI</name>
<reference evidence="3" key="1">
    <citation type="journal article" date="2019" name="Int. J. Syst. Evol. Microbiol.">
        <title>The Global Catalogue of Microorganisms (GCM) 10K type strain sequencing project: providing services to taxonomists for standard genome sequencing and annotation.</title>
        <authorList>
            <consortium name="The Broad Institute Genomics Platform"/>
            <consortium name="The Broad Institute Genome Sequencing Center for Infectious Disease"/>
            <person name="Wu L."/>
            <person name="Ma J."/>
        </authorList>
    </citation>
    <scope>NUCLEOTIDE SEQUENCE [LARGE SCALE GENOMIC DNA]</scope>
    <source>
        <strain evidence="3">KCTC 33792</strain>
    </source>
</reference>
<keyword evidence="3" id="KW-1185">Reference proteome</keyword>
<proteinExistence type="predicted"/>
<evidence type="ECO:0000313" key="2">
    <source>
        <dbReference type="EMBL" id="MFD2707016.1"/>
    </source>
</evidence>
<evidence type="ECO:0000313" key="3">
    <source>
        <dbReference type="Proteomes" id="UP001597520"/>
    </source>
</evidence>
<comment type="caution">
    <text evidence="2">The sequence shown here is derived from an EMBL/GenBank/DDBJ whole genome shotgun (WGS) entry which is preliminary data.</text>
</comment>
<protein>
    <submittedName>
        <fullName evidence="2">Uncharacterized protein</fullName>
    </submittedName>
</protein>
<evidence type="ECO:0000256" key="1">
    <source>
        <dbReference type="SAM" id="MobiDB-lite"/>
    </source>
</evidence>
<sequence length="67" mass="7590">MLKLPVMPAVFSYPYQESNHSTAESKQKSKELMQKWGESIEKSGESTEKLLPLMDPPHRLKTSPTDA</sequence>
<organism evidence="2 3">
    <name type="scientific">Salibacterium lacus</name>
    <dbReference type="NCBI Taxonomy" id="1898109"/>
    <lineage>
        <taxon>Bacteria</taxon>
        <taxon>Bacillati</taxon>
        <taxon>Bacillota</taxon>
        <taxon>Bacilli</taxon>
        <taxon>Bacillales</taxon>
        <taxon>Bacillaceae</taxon>
    </lineage>
</organism>